<dbReference type="AlphaFoldDB" id="A0A482VGS6"/>
<evidence type="ECO:0000256" key="1">
    <source>
        <dbReference type="SAM" id="MobiDB-lite"/>
    </source>
</evidence>
<feature type="region of interest" description="Disordered" evidence="1">
    <location>
        <begin position="57"/>
        <end position="79"/>
    </location>
</feature>
<gene>
    <name evidence="2" type="ORF">BDFB_015293</name>
</gene>
<comment type="caution">
    <text evidence="2">The sequence shown here is derived from an EMBL/GenBank/DDBJ whole genome shotgun (WGS) entry which is preliminary data.</text>
</comment>
<dbReference type="Proteomes" id="UP000292052">
    <property type="component" value="Unassembled WGS sequence"/>
</dbReference>
<sequence length="79" mass="8852">MVHLFEDTSSAVKPKRVYHPVRNDPVVVETVRTAIRENATTSIRKIARENNISKSSVLEKKKVSSTQNFPSSRTAGTRV</sequence>
<keyword evidence="3" id="KW-1185">Reference proteome</keyword>
<accession>A0A482VGS6</accession>
<dbReference type="EMBL" id="QDEB01100311">
    <property type="protein sequence ID" value="RZC32081.1"/>
    <property type="molecule type" value="Genomic_DNA"/>
</dbReference>
<reference evidence="2 3" key="1">
    <citation type="submission" date="2017-03" db="EMBL/GenBank/DDBJ databases">
        <title>Genome of the blue death feigning beetle - Asbolus verrucosus.</title>
        <authorList>
            <person name="Rider S.D."/>
        </authorList>
    </citation>
    <scope>NUCLEOTIDE SEQUENCE [LARGE SCALE GENOMIC DNA]</scope>
    <source>
        <strain evidence="2">Butters</strain>
        <tissue evidence="2">Head and leg muscle</tissue>
    </source>
</reference>
<evidence type="ECO:0000313" key="3">
    <source>
        <dbReference type="Proteomes" id="UP000292052"/>
    </source>
</evidence>
<name>A0A482VGS6_ASBVE</name>
<evidence type="ECO:0000313" key="2">
    <source>
        <dbReference type="EMBL" id="RZC32081.1"/>
    </source>
</evidence>
<proteinExistence type="predicted"/>
<feature type="compositionally biased region" description="Polar residues" evidence="1">
    <location>
        <begin position="66"/>
        <end position="79"/>
    </location>
</feature>
<protein>
    <submittedName>
        <fullName evidence="2">Uncharacterized protein</fullName>
    </submittedName>
</protein>
<organism evidence="2 3">
    <name type="scientific">Asbolus verrucosus</name>
    <name type="common">Desert ironclad beetle</name>
    <dbReference type="NCBI Taxonomy" id="1661398"/>
    <lineage>
        <taxon>Eukaryota</taxon>
        <taxon>Metazoa</taxon>
        <taxon>Ecdysozoa</taxon>
        <taxon>Arthropoda</taxon>
        <taxon>Hexapoda</taxon>
        <taxon>Insecta</taxon>
        <taxon>Pterygota</taxon>
        <taxon>Neoptera</taxon>
        <taxon>Endopterygota</taxon>
        <taxon>Coleoptera</taxon>
        <taxon>Polyphaga</taxon>
        <taxon>Cucujiformia</taxon>
        <taxon>Tenebrionidae</taxon>
        <taxon>Pimeliinae</taxon>
        <taxon>Asbolus</taxon>
    </lineage>
</organism>